<keyword evidence="3" id="KW-0833">Ubl conjugation pathway</keyword>
<dbReference type="InterPro" id="IPR036317">
    <property type="entry name" value="Cullin_homology_sf"/>
</dbReference>
<dbReference type="SUPFAM" id="SSF74788">
    <property type="entry name" value="Cullin repeat-like"/>
    <property type="match status" value="1"/>
</dbReference>
<dbReference type="InterPro" id="IPR016158">
    <property type="entry name" value="Cullin_homology"/>
</dbReference>
<gene>
    <name evidence="8" type="ORF">CAUJ_LOCUS306</name>
</gene>
<evidence type="ECO:0000259" key="7">
    <source>
        <dbReference type="PROSITE" id="PS50069"/>
    </source>
</evidence>
<dbReference type="SUPFAM" id="SSF46785">
    <property type="entry name" value="Winged helix' DNA-binding domain"/>
    <property type="match status" value="1"/>
</dbReference>
<dbReference type="OrthoDB" id="27073at2759"/>
<evidence type="ECO:0000256" key="4">
    <source>
        <dbReference type="ARBA" id="ARBA00022843"/>
    </source>
</evidence>
<dbReference type="Gene3D" id="1.20.1310.10">
    <property type="entry name" value="Cullin Repeats"/>
    <property type="match status" value="2"/>
</dbReference>
<dbReference type="Gene3D" id="3.30.230.130">
    <property type="entry name" value="Cullin, Chain C, Domain 2"/>
    <property type="match status" value="1"/>
</dbReference>
<dbReference type="EMBL" id="CAJGYM010000001">
    <property type="protein sequence ID" value="CAD6184387.1"/>
    <property type="molecule type" value="Genomic_DNA"/>
</dbReference>
<dbReference type="SMART" id="SM00182">
    <property type="entry name" value="CULLIN"/>
    <property type="match status" value="1"/>
</dbReference>
<sequence length="448" mass="51794">MMNEMSELYSFFTGIESLSFFVDETGKKLREIGQEEMRECLNNPINFIRKLLEVKENCERMCATSFAGDRKFVARLNEEFEVLVNRCRQVAEYFAVYLDFLLKSSAGGNLPLEVNSCTFLFRFIHEKDVFERIYKKSLAKRLLSGTSTCYELEKAVVTKLRTECGFQFTQKMEHMLRDVETWQKMNDEYSEHCKLHSQIRNIKFNIRVATAGVWPLYTDDYVLSPQLSPIFQEFSNFYTSKHKGRKLTLCRSAGYASLLANFEPAIGESRQKTISTSTLQMLVLLQFNLKNNWTFKELLESTKMSVKDLGRNLVALTCKGQNVLISSSKKSTDFDANDVFSVNEQFQSSSDVVKVAAVAAYHQSDKAADTREKTEIDRKFEVEACIVRLMKRNRKMNHDELIANVLEEMKDRCGVIGTSTVKQRIEALIEREFIARDSSEFKVYCYVE</sequence>
<evidence type="ECO:0000313" key="9">
    <source>
        <dbReference type="Proteomes" id="UP000835052"/>
    </source>
</evidence>
<dbReference type="InterPro" id="IPR045093">
    <property type="entry name" value="Cullin"/>
</dbReference>
<reference evidence="8" key="1">
    <citation type="submission" date="2020-10" db="EMBL/GenBank/DDBJ databases">
        <authorList>
            <person name="Kikuchi T."/>
        </authorList>
    </citation>
    <scope>NUCLEOTIDE SEQUENCE</scope>
    <source>
        <strain evidence="8">NKZ352</strain>
    </source>
</reference>
<dbReference type="Gene3D" id="1.10.10.10">
    <property type="entry name" value="Winged helix-like DNA-binding domain superfamily/Winged helix DNA-binding domain"/>
    <property type="match status" value="1"/>
</dbReference>
<evidence type="ECO:0000256" key="3">
    <source>
        <dbReference type="ARBA" id="ARBA00022786"/>
    </source>
</evidence>
<dbReference type="InterPro" id="IPR036388">
    <property type="entry name" value="WH-like_DNA-bd_sf"/>
</dbReference>
<organism evidence="8 9">
    <name type="scientific">Caenorhabditis auriculariae</name>
    <dbReference type="NCBI Taxonomy" id="2777116"/>
    <lineage>
        <taxon>Eukaryota</taxon>
        <taxon>Metazoa</taxon>
        <taxon>Ecdysozoa</taxon>
        <taxon>Nematoda</taxon>
        <taxon>Chromadorea</taxon>
        <taxon>Rhabditida</taxon>
        <taxon>Rhabditina</taxon>
        <taxon>Rhabditomorpha</taxon>
        <taxon>Rhabditoidea</taxon>
        <taxon>Rhabditidae</taxon>
        <taxon>Peloderinae</taxon>
        <taxon>Caenorhabditis</taxon>
    </lineage>
</organism>
<feature type="domain" description="Cullin family profile" evidence="7">
    <location>
        <begin position="89"/>
        <end position="317"/>
    </location>
</feature>
<dbReference type="Proteomes" id="UP000835052">
    <property type="component" value="Unassembled WGS sequence"/>
</dbReference>
<dbReference type="SUPFAM" id="SSF75632">
    <property type="entry name" value="Cullin homology domain"/>
    <property type="match status" value="1"/>
</dbReference>
<proteinExistence type="inferred from homology"/>
<dbReference type="InterPro" id="IPR001373">
    <property type="entry name" value="Cullin_N"/>
</dbReference>
<dbReference type="Pfam" id="PF00888">
    <property type="entry name" value="Cullin"/>
    <property type="match status" value="1"/>
</dbReference>
<protein>
    <recommendedName>
        <fullName evidence="7">Cullin family profile domain-containing protein</fullName>
    </recommendedName>
</protein>
<dbReference type="GO" id="GO:0031625">
    <property type="term" value="F:ubiquitin protein ligase binding"/>
    <property type="evidence" value="ECO:0007669"/>
    <property type="project" value="InterPro"/>
</dbReference>
<evidence type="ECO:0000256" key="1">
    <source>
        <dbReference type="ARBA" id="ARBA00006019"/>
    </source>
</evidence>
<keyword evidence="9" id="KW-1185">Reference proteome</keyword>
<accession>A0A8S1GM68</accession>
<dbReference type="InterPro" id="IPR019559">
    <property type="entry name" value="Cullin_neddylation_domain"/>
</dbReference>
<dbReference type="Pfam" id="PF10557">
    <property type="entry name" value="Cullin_Nedd8"/>
    <property type="match status" value="1"/>
</dbReference>
<dbReference type="GO" id="GO:0006511">
    <property type="term" value="P:ubiquitin-dependent protein catabolic process"/>
    <property type="evidence" value="ECO:0007669"/>
    <property type="project" value="InterPro"/>
</dbReference>
<comment type="similarity">
    <text evidence="1 5 6">Belongs to the cullin family.</text>
</comment>
<dbReference type="PANTHER" id="PTHR11932">
    <property type="entry name" value="CULLIN"/>
    <property type="match status" value="1"/>
</dbReference>
<dbReference type="PROSITE" id="PS50069">
    <property type="entry name" value="CULLIN_2"/>
    <property type="match status" value="1"/>
</dbReference>
<keyword evidence="4" id="KW-0832">Ubl conjugation</keyword>
<dbReference type="InterPro" id="IPR036390">
    <property type="entry name" value="WH_DNA-bd_sf"/>
</dbReference>
<dbReference type="AlphaFoldDB" id="A0A8S1GM68"/>
<evidence type="ECO:0000256" key="2">
    <source>
        <dbReference type="ARBA" id="ARBA00022499"/>
    </source>
</evidence>
<dbReference type="InterPro" id="IPR016159">
    <property type="entry name" value="Cullin_repeat-like_dom_sf"/>
</dbReference>
<dbReference type="SMART" id="SM00884">
    <property type="entry name" value="Cullin_Nedd8"/>
    <property type="match status" value="1"/>
</dbReference>
<keyword evidence="2" id="KW-1017">Isopeptide bond</keyword>
<comment type="caution">
    <text evidence="8">The sequence shown here is derived from an EMBL/GenBank/DDBJ whole genome shotgun (WGS) entry which is preliminary data.</text>
</comment>
<evidence type="ECO:0000256" key="5">
    <source>
        <dbReference type="PROSITE-ProRule" id="PRU00330"/>
    </source>
</evidence>
<dbReference type="FunFam" id="1.20.1310.10:FF:000002">
    <property type="entry name" value="cullin-3 isoform X1"/>
    <property type="match status" value="1"/>
</dbReference>
<dbReference type="InterPro" id="IPR059120">
    <property type="entry name" value="Cullin-like_AB"/>
</dbReference>
<evidence type="ECO:0000313" key="8">
    <source>
        <dbReference type="EMBL" id="CAD6184387.1"/>
    </source>
</evidence>
<evidence type="ECO:0000256" key="6">
    <source>
        <dbReference type="RuleBase" id="RU003829"/>
    </source>
</evidence>
<name>A0A8S1GM68_9PELO</name>
<dbReference type="Pfam" id="PF26557">
    <property type="entry name" value="Cullin_AB"/>
    <property type="match status" value="1"/>
</dbReference>